<dbReference type="GO" id="GO:0008299">
    <property type="term" value="P:isoprenoid biosynthetic process"/>
    <property type="evidence" value="ECO:0007669"/>
    <property type="project" value="UniProtKB-KW"/>
</dbReference>
<dbReference type="PANTHER" id="PTHR12001">
    <property type="entry name" value="GERANYLGERANYL PYROPHOSPHATE SYNTHASE"/>
    <property type="match status" value="1"/>
</dbReference>
<evidence type="ECO:0000313" key="7">
    <source>
        <dbReference type="EMBL" id="RZC25411.1"/>
    </source>
</evidence>
<dbReference type="Pfam" id="PF00348">
    <property type="entry name" value="polyprenyl_synt"/>
    <property type="match status" value="1"/>
</dbReference>
<proteinExistence type="inferred from homology"/>
<reference evidence="7 8" key="1">
    <citation type="submission" date="2018-09" db="EMBL/GenBank/DDBJ databases">
        <title>A high-quality reference genome of wild soybean provides a powerful tool to mine soybean genomes.</title>
        <authorList>
            <person name="Xie M."/>
            <person name="Chung C.Y.L."/>
            <person name="Li M.-W."/>
            <person name="Wong F.-L."/>
            <person name="Chan T.-F."/>
            <person name="Lam H.-M."/>
        </authorList>
    </citation>
    <scope>NUCLEOTIDE SEQUENCE [LARGE SCALE GENOMIC DNA]</scope>
    <source>
        <strain evidence="8">cv. W05</strain>
        <tissue evidence="7">Hypocotyl of etiolated seedlings</tissue>
    </source>
</reference>
<dbReference type="EMBL" id="QZWG01000002">
    <property type="protein sequence ID" value="RZC25411.1"/>
    <property type="molecule type" value="Genomic_DNA"/>
</dbReference>
<protein>
    <submittedName>
        <fullName evidence="7">Solanesyl diphosphate synthase 3, chloroplastic/mitochondrial</fullName>
    </submittedName>
</protein>
<evidence type="ECO:0000313" key="8">
    <source>
        <dbReference type="Proteomes" id="UP000289340"/>
    </source>
</evidence>
<dbReference type="InterPro" id="IPR033749">
    <property type="entry name" value="Polyprenyl_synt_CS"/>
</dbReference>
<gene>
    <name evidence="7" type="ORF">D0Y65_004206</name>
</gene>
<organism evidence="7 8">
    <name type="scientific">Glycine soja</name>
    <name type="common">Wild soybean</name>
    <dbReference type="NCBI Taxonomy" id="3848"/>
    <lineage>
        <taxon>Eukaryota</taxon>
        <taxon>Viridiplantae</taxon>
        <taxon>Streptophyta</taxon>
        <taxon>Embryophyta</taxon>
        <taxon>Tracheophyta</taxon>
        <taxon>Spermatophyta</taxon>
        <taxon>Magnoliopsida</taxon>
        <taxon>eudicotyledons</taxon>
        <taxon>Gunneridae</taxon>
        <taxon>Pentapetalae</taxon>
        <taxon>rosids</taxon>
        <taxon>fabids</taxon>
        <taxon>Fabales</taxon>
        <taxon>Fabaceae</taxon>
        <taxon>Papilionoideae</taxon>
        <taxon>50 kb inversion clade</taxon>
        <taxon>NPAAA clade</taxon>
        <taxon>indigoferoid/millettioid clade</taxon>
        <taxon>Phaseoleae</taxon>
        <taxon>Glycine</taxon>
        <taxon>Glycine subgen. Soja</taxon>
    </lineage>
</organism>
<dbReference type="InterPro" id="IPR000092">
    <property type="entry name" value="Polyprenyl_synt"/>
</dbReference>
<dbReference type="Gene3D" id="1.10.600.10">
    <property type="entry name" value="Farnesyl Diphosphate Synthase"/>
    <property type="match status" value="1"/>
</dbReference>
<evidence type="ECO:0000256" key="1">
    <source>
        <dbReference type="ARBA" id="ARBA00001946"/>
    </source>
</evidence>
<evidence type="ECO:0000256" key="2">
    <source>
        <dbReference type="ARBA" id="ARBA00006706"/>
    </source>
</evidence>
<keyword evidence="8" id="KW-1185">Reference proteome</keyword>
<dbReference type="GO" id="GO:1990234">
    <property type="term" value="C:transferase complex"/>
    <property type="evidence" value="ECO:0007669"/>
    <property type="project" value="TreeGrafter"/>
</dbReference>
<keyword evidence="4" id="KW-0479">Metal-binding</keyword>
<keyword evidence="5" id="KW-0460">Magnesium</keyword>
<evidence type="ECO:0000256" key="4">
    <source>
        <dbReference type="ARBA" id="ARBA00022723"/>
    </source>
</evidence>
<comment type="cofactor">
    <cofactor evidence="1">
        <name>Mg(2+)</name>
        <dbReference type="ChEBI" id="CHEBI:18420"/>
    </cofactor>
</comment>
<dbReference type="AlphaFoldDB" id="A0A445LQ96"/>
<dbReference type="Proteomes" id="UP000289340">
    <property type="component" value="Chromosome 2"/>
</dbReference>
<dbReference type="SUPFAM" id="SSF48576">
    <property type="entry name" value="Terpenoid synthases"/>
    <property type="match status" value="1"/>
</dbReference>
<keyword evidence="6" id="KW-0414">Isoprene biosynthesis</keyword>
<accession>A0A445LQ96</accession>
<dbReference type="PANTHER" id="PTHR12001:SF69">
    <property type="entry name" value="ALL TRANS-POLYPRENYL-DIPHOSPHATE SYNTHASE PDSS1"/>
    <property type="match status" value="1"/>
</dbReference>
<comment type="caution">
    <text evidence="7">The sequence shown here is derived from an EMBL/GenBank/DDBJ whole genome shotgun (WGS) entry which is preliminary data.</text>
</comment>
<comment type="similarity">
    <text evidence="2">Belongs to the FPP/GGPP synthase family.</text>
</comment>
<dbReference type="GO" id="GO:0006744">
    <property type="term" value="P:ubiquinone biosynthetic process"/>
    <property type="evidence" value="ECO:0007669"/>
    <property type="project" value="TreeGrafter"/>
</dbReference>
<dbReference type="InterPro" id="IPR008949">
    <property type="entry name" value="Isoprenoid_synthase_dom_sf"/>
</dbReference>
<evidence type="ECO:0000256" key="3">
    <source>
        <dbReference type="ARBA" id="ARBA00022679"/>
    </source>
</evidence>
<dbReference type="PROSITE" id="PS00723">
    <property type="entry name" value="POLYPRENYL_SYNTHASE_1"/>
    <property type="match status" value="1"/>
</dbReference>
<name>A0A445LQ96_GLYSO</name>
<keyword evidence="3" id="KW-0808">Transferase</keyword>
<dbReference type="GO" id="GO:0046872">
    <property type="term" value="F:metal ion binding"/>
    <property type="evidence" value="ECO:0007669"/>
    <property type="project" value="UniProtKB-KW"/>
</dbReference>
<evidence type="ECO:0000256" key="6">
    <source>
        <dbReference type="ARBA" id="ARBA00023229"/>
    </source>
</evidence>
<dbReference type="GO" id="GO:0004659">
    <property type="term" value="F:prenyltransferase activity"/>
    <property type="evidence" value="ECO:0007669"/>
    <property type="project" value="InterPro"/>
</dbReference>
<evidence type="ECO:0000256" key="5">
    <source>
        <dbReference type="ARBA" id="ARBA00022842"/>
    </source>
</evidence>
<sequence length="123" mass="13358">MLSKVASLIHDDVLDDADTRRGIGLLNFLMDDMVVSLIAKVVEHLVTGETIMEYYMQKTYYKTAPLMSNSCKAMPILAGPTTDVAMLAFEYGKNLGLAFQLIGDVLDFTGTSSSLGKGSCTHD</sequence>